<accession>A0A7Z1DTI0</accession>
<proteinExistence type="predicted"/>
<dbReference type="InterPro" id="IPR027417">
    <property type="entry name" value="P-loop_NTPase"/>
</dbReference>
<reference evidence="2 3" key="1">
    <citation type="submission" date="2017-06" db="EMBL/GenBank/DDBJ databases">
        <title>Draft genome sequence of the halophilic bacterium Marinobacter vinifirmus FB1.</title>
        <authorList>
            <person name="Stepanov V.G."/>
            <person name="Roberts D.J."/>
            <person name="Fox G.E."/>
        </authorList>
    </citation>
    <scope>NUCLEOTIDE SEQUENCE [LARGE SCALE GENOMIC DNA]</scope>
    <source>
        <strain evidence="2 3">FB1</strain>
    </source>
</reference>
<sequence length="409" mass="44650">MEGDKVNAVTMSPLIPTPMYPQPETPFSFVAAANMPVNPIAWLVEGYIEEDAIAVMYGAPGKGKSFLALDVSCCIASKTQFHGRHVKPGAVFYIAGEGHNGLARRLRAWAQLNQQEMPELLFISEAAAELSSSTSAASVAQAVQQLADATGETPVLIVIDTLARNFGGDENSATDMGQFVRNADTLRRRWNATVLIVHHSGKDGDRGARGSSALKGAADAEYEVNRGNEDKLIRLIPRKMKDAEEPEPLAFELVGVPIQDDSGNPIMGAALKSAEYTMPEPDTERLGKKQKAALDVLERLHNEIAERLASQGREDHPVNVTTKQWKQSCEEEGVPRQRFHDAKNTLVERGKIRIDGPHVYLVRPDWNPIGTPDRTDSANSTKNGQSGQEPDNIRTATGQNTQPEKQGRE</sequence>
<comment type="caution">
    <text evidence="2">The sequence shown here is derived from an EMBL/GenBank/DDBJ whole genome shotgun (WGS) entry which is preliminary data.</text>
</comment>
<evidence type="ECO:0008006" key="4">
    <source>
        <dbReference type="Google" id="ProtNLM"/>
    </source>
</evidence>
<feature type="compositionally biased region" description="Polar residues" evidence="1">
    <location>
        <begin position="377"/>
        <end position="409"/>
    </location>
</feature>
<protein>
    <recommendedName>
        <fullName evidence="4">AAA family ATPase</fullName>
    </recommendedName>
</protein>
<dbReference type="AlphaFoldDB" id="A0A7Z1DTI0"/>
<evidence type="ECO:0000313" key="3">
    <source>
        <dbReference type="Proteomes" id="UP000216984"/>
    </source>
</evidence>
<dbReference type="Proteomes" id="UP000216984">
    <property type="component" value="Unassembled WGS sequence"/>
</dbReference>
<dbReference type="CDD" id="cd01125">
    <property type="entry name" value="RepA_RSF1010_like"/>
    <property type="match status" value="1"/>
</dbReference>
<dbReference type="Pfam" id="PF13481">
    <property type="entry name" value="AAA_25"/>
    <property type="match status" value="1"/>
</dbReference>
<dbReference type="Gene3D" id="3.40.50.300">
    <property type="entry name" value="P-loop containing nucleotide triphosphate hydrolases"/>
    <property type="match status" value="1"/>
</dbReference>
<keyword evidence="3" id="KW-1185">Reference proteome</keyword>
<name>A0A7Z1DTI0_9GAMM</name>
<gene>
    <name evidence="2" type="ORF">B9Q17_02325</name>
</gene>
<dbReference type="EMBL" id="NEFY01000008">
    <property type="protein sequence ID" value="OZC35701.1"/>
    <property type="molecule type" value="Genomic_DNA"/>
</dbReference>
<evidence type="ECO:0000256" key="1">
    <source>
        <dbReference type="SAM" id="MobiDB-lite"/>
    </source>
</evidence>
<organism evidence="2 3">
    <name type="scientific">Marinobacter vinifirmus</name>
    <dbReference type="NCBI Taxonomy" id="355591"/>
    <lineage>
        <taxon>Bacteria</taxon>
        <taxon>Pseudomonadati</taxon>
        <taxon>Pseudomonadota</taxon>
        <taxon>Gammaproteobacteria</taxon>
        <taxon>Pseudomonadales</taxon>
        <taxon>Marinobacteraceae</taxon>
        <taxon>Marinobacter</taxon>
    </lineage>
</organism>
<dbReference type="InterPro" id="IPR038724">
    <property type="entry name" value="RepA"/>
</dbReference>
<feature type="region of interest" description="Disordered" evidence="1">
    <location>
        <begin position="361"/>
        <end position="409"/>
    </location>
</feature>
<evidence type="ECO:0000313" key="2">
    <source>
        <dbReference type="EMBL" id="OZC35701.1"/>
    </source>
</evidence>
<dbReference type="SUPFAM" id="SSF52540">
    <property type="entry name" value="P-loop containing nucleoside triphosphate hydrolases"/>
    <property type="match status" value="1"/>
</dbReference>